<dbReference type="Proteomes" id="UP000306102">
    <property type="component" value="Unassembled WGS sequence"/>
</dbReference>
<dbReference type="Gene3D" id="1.25.40.10">
    <property type="entry name" value="Tetratricopeptide repeat domain"/>
    <property type="match status" value="1"/>
</dbReference>
<evidence type="ECO:0000256" key="2">
    <source>
        <dbReference type="ARBA" id="ARBA00022737"/>
    </source>
</evidence>
<feature type="repeat" description="PPR" evidence="3">
    <location>
        <begin position="403"/>
        <end position="437"/>
    </location>
</feature>
<dbReference type="NCBIfam" id="TIGR00756">
    <property type="entry name" value="PPR"/>
    <property type="match status" value="3"/>
</dbReference>
<name>A0A4S4ELC6_CAMSN</name>
<evidence type="ECO:0008006" key="6">
    <source>
        <dbReference type="Google" id="ProtNLM"/>
    </source>
</evidence>
<keyword evidence="2" id="KW-0677">Repeat</keyword>
<dbReference type="SUPFAM" id="SSF53474">
    <property type="entry name" value="alpha/beta-Hydrolases"/>
    <property type="match status" value="1"/>
</dbReference>
<keyword evidence="5" id="KW-1185">Reference proteome</keyword>
<sequence>MESKVSAQKSFLRGYPLSLFSKYSLKGKESFAHANDQRKHGYGHNEGLSERFLSCPTPKLLLLAGTDRLDRTLTIGQMQGKFQMVVVRHTGHAIQEDVPEEFATLVLNFISHNRIGPHGVEVSVYTWDSSTSAVAILNQMASSLKMTSPTMVIVSSYRSIGHSFDHPSFSLHGQFRLLSVSSSDQTSESENIAIGKSGSNVNAKQISGIIELIRSGEDDLELKLNLMGLGLSVDSLIGIFRFLNCERISALRFFVWVRDRNPSLYKNSDVCSLIIDNCGWLDDYETMLCLLREFRSDCICLNEKAFGFLPVLSSSNDSIMKSIRRVVELLHEAGGSCRGSGICGLLTMLSTLDLFEMAKFVIEITEKKASYYSILILEKCRRCCFSEACDLLEEMRQFSCDPDAKTYNYLLSALCKHDRIAEACGVLEEMKKKGCPPDAITFEILIYFSCRLGQLDAAIQFFDQMVSMGLEPRLTTHAAFIKGFFHSRQYDKAYNYVVDSGVKYKDSGNMIYSLLARLHHRNGNLITAGNILIEMMDKGLIPFFPDYIKIMKQLYRSGRTQLAGDLKRKFSRLRSESGLSKFFTYCFVCVVDTSRLSTSVVRLHHNIIAEKKLIQVSHARELACSHQEVPTDNPMNESVVYLHEENGL</sequence>
<dbReference type="InterPro" id="IPR011990">
    <property type="entry name" value="TPR-like_helical_dom_sf"/>
</dbReference>
<gene>
    <name evidence="4" type="ORF">TEA_015749</name>
</gene>
<dbReference type="InterPro" id="IPR002885">
    <property type="entry name" value="PPR_rpt"/>
</dbReference>
<evidence type="ECO:0000256" key="3">
    <source>
        <dbReference type="PROSITE-ProRule" id="PRU00708"/>
    </source>
</evidence>
<feature type="repeat" description="PPR" evidence="3">
    <location>
        <begin position="438"/>
        <end position="472"/>
    </location>
</feature>
<organism evidence="4 5">
    <name type="scientific">Camellia sinensis var. sinensis</name>
    <name type="common">China tea</name>
    <dbReference type="NCBI Taxonomy" id="542762"/>
    <lineage>
        <taxon>Eukaryota</taxon>
        <taxon>Viridiplantae</taxon>
        <taxon>Streptophyta</taxon>
        <taxon>Embryophyta</taxon>
        <taxon>Tracheophyta</taxon>
        <taxon>Spermatophyta</taxon>
        <taxon>Magnoliopsida</taxon>
        <taxon>eudicotyledons</taxon>
        <taxon>Gunneridae</taxon>
        <taxon>Pentapetalae</taxon>
        <taxon>asterids</taxon>
        <taxon>Ericales</taxon>
        <taxon>Theaceae</taxon>
        <taxon>Camellia</taxon>
    </lineage>
</organism>
<evidence type="ECO:0000256" key="1">
    <source>
        <dbReference type="ARBA" id="ARBA00007626"/>
    </source>
</evidence>
<accession>A0A4S4ELC6</accession>
<protein>
    <recommendedName>
        <fullName evidence="6">Protein phosphatase methylesterase-1</fullName>
    </recommendedName>
</protein>
<dbReference type="PROSITE" id="PS51375">
    <property type="entry name" value="PPR"/>
    <property type="match status" value="2"/>
</dbReference>
<dbReference type="Gene3D" id="3.40.50.1820">
    <property type="entry name" value="alpha/beta hydrolase"/>
    <property type="match status" value="1"/>
</dbReference>
<proteinExistence type="inferred from homology"/>
<reference evidence="4 5" key="1">
    <citation type="journal article" date="2018" name="Proc. Natl. Acad. Sci. U.S.A.">
        <title>Draft genome sequence of Camellia sinensis var. sinensis provides insights into the evolution of the tea genome and tea quality.</title>
        <authorList>
            <person name="Wei C."/>
            <person name="Yang H."/>
            <person name="Wang S."/>
            <person name="Zhao J."/>
            <person name="Liu C."/>
            <person name="Gao L."/>
            <person name="Xia E."/>
            <person name="Lu Y."/>
            <person name="Tai Y."/>
            <person name="She G."/>
            <person name="Sun J."/>
            <person name="Cao H."/>
            <person name="Tong W."/>
            <person name="Gao Q."/>
            <person name="Li Y."/>
            <person name="Deng W."/>
            <person name="Jiang X."/>
            <person name="Wang W."/>
            <person name="Chen Q."/>
            <person name="Zhang S."/>
            <person name="Li H."/>
            <person name="Wu J."/>
            <person name="Wang P."/>
            <person name="Li P."/>
            <person name="Shi C."/>
            <person name="Zheng F."/>
            <person name="Jian J."/>
            <person name="Huang B."/>
            <person name="Shan D."/>
            <person name="Shi M."/>
            <person name="Fang C."/>
            <person name="Yue Y."/>
            <person name="Li F."/>
            <person name="Li D."/>
            <person name="Wei S."/>
            <person name="Han B."/>
            <person name="Jiang C."/>
            <person name="Yin Y."/>
            <person name="Xia T."/>
            <person name="Zhang Z."/>
            <person name="Bennetzen J.L."/>
            <person name="Zhao S."/>
            <person name="Wan X."/>
        </authorList>
    </citation>
    <scope>NUCLEOTIDE SEQUENCE [LARGE SCALE GENOMIC DNA]</scope>
    <source>
        <strain evidence="5">cv. Shuchazao</strain>
        <tissue evidence="4">Leaf</tissue>
    </source>
</reference>
<dbReference type="PANTHER" id="PTHR47936:SF3">
    <property type="entry name" value="PENTACOTRIPEPTIDE-REPEAT REGION OF PRORP DOMAIN-CONTAINING PROTEIN"/>
    <property type="match status" value="1"/>
</dbReference>
<dbReference type="PANTHER" id="PTHR47936">
    <property type="entry name" value="PPR_LONG DOMAIN-CONTAINING PROTEIN"/>
    <property type="match status" value="1"/>
</dbReference>
<comment type="similarity">
    <text evidence="1">Belongs to the PPR family. P subfamily.</text>
</comment>
<evidence type="ECO:0000313" key="5">
    <source>
        <dbReference type="Proteomes" id="UP000306102"/>
    </source>
</evidence>
<dbReference type="InterPro" id="IPR029058">
    <property type="entry name" value="AB_hydrolase_fold"/>
</dbReference>
<dbReference type="Pfam" id="PF01535">
    <property type="entry name" value="PPR"/>
    <property type="match status" value="1"/>
</dbReference>
<comment type="caution">
    <text evidence="4">The sequence shown here is derived from an EMBL/GenBank/DDBJ whole genome shotgun (WGS) entry which is preliminary data.</text>
</comment>
<dbReference type="AlphaFoldDB" id="A0A4S4ELC6"/>
<dbReference type="Pfam" id="PF13041">
    <property type="entry name" value="PPR_2"/>
    <property type="match status" value="1"/>
</dbReference>
<dbReference type="EMBL" id="SDRB02003775">
    <property type="protein sequence ID" value="THG16944.1"/>
    <property type="molecule type" value="Genomic_DNA"/>
</dbReference>
<evidence type="ECO:0000313" key="4">
    <source>
        <dbReference type="EMBL" id="THG16944.1"/>
    </source>
</evidence>